<dbReference type="AlphaFoldDB" id="A0A9Q1RTY2"/>
<dbReference type="InterPro" id="IPR044273">
    <property type="entry name" value="PIF3-like"/>
</dbReference>
<evidence type="ECO:0000313" key="2">
    <source>
        <dbReference type="Proteomes" id="UP001152561"/>
    </source>
</evidence>
<dbReference type="EMBL" id="JAJAGQ010000001">
    <property type="protein sequence ID" value="KAJ8572736.1"/>
    <property type="molecule type" value="Genomic_DNA"/>
</dbReference>
<keyword evidence="2" id="KW-1185">Reference proteome</keyword>
<reference evidence="2" key="1">
    <citation type="journal article" date="2023" name="Proc. Natl. Acad. Sci. U.S.A.">
        <title>Genomic and structural basis for evolution of tropane alkaloid biosynthesis.</title>
        <authorList>
            <person name="Wanga Y.-J."/>
            <person name="Taina T."/>
            <person name="Yua J.-Y."/>
            <person name="Lia J."/>
            <person name="Xua B."/>
            <person name="Chenc J."/>
            <person name="D'Auriad J.C."/>
            <person name="Huanga J.-P."/>
            <person name="Huanga S.-X."/>
        </authorList>
    </citation>
    <scope>NUCLEOTIDE SEQUENCE [LARGE SCALE GENOMIC DNA]</scope>
    <source>
        <strain evidence="2">cv. KIB-2019</strain>
    </source>
</reference>
<organism evidence="1 2">
    <name type="scientific">Anisodus acutangulus</name>
    <dbReference type="NCBI Taxonomy" id="402998"/>
    <lineage>
        <taxon>Eukaryota</taxon>
        <taxon>Viridiplantae</taxon>
        <taxon>Streptophyta</taxon>
        <taxon>Embryophyta</taxon>
        <taxon>Tracheophyta</taxon>
        <taxon>Spermatophyta</taxon>
        <taxon>Magnoliopsida</taxon>
        <taxon>eudicotyledons</taxon>
        <taxon>Gunneridae</taxon>
        <taxon>Pentapetalae</taxon>
        <taxon>asterids</taxon>
        <taxon>lamiids</taxon>
        <taxon>Solanales</taxon>
        <taxon>Solanaceae</taxon>
        <taxon>Solanoideae</taxon>
        <taxon>Hyoscyameae</taxon>
        <taxon>Anisodus</taxon>
    </lineage>
</organism>
<dbReference type="OrthoDB" id="690068at2759"/>
<dbReference type="GO" id="GO:0003700">
    <property type="term" value="F:DNA-binding transcription factor activity"/>
    <property type="evidence" value="ECO:0007669"/>
    <property type="project" value="InterPro"/>
</dbReference>
<comment type="caution">
    <text evidence="1">The sequence shown here is derived from an EMBL/GenBank/DDBJ whole genome shotgun (WGS) entry which is preliminary data.</text>
</comment>
<evidence type="ECO:0000313" key="1">
    <source>
        <dbReference type="EMBL" id="KAJ8572736.1"/>
    </source>
</evidence>
<sequence>MSMGAGFCVPPMMFPTGVQHMHAAQMPHFSPMGLGMVWEWGWDLGFGMGMLEMNGRSSGCPIFPMPSVQGGHFPSPPIPTSTAYPGVAVSNRHAFAHPGQGLPMSIPRASMGLLAGQTSTGARAGVPVEIPSASLILDSKIPVHKNSQIVHNAEPSRPLNQTCSQVQATNEVLDKSALVQKNDQLPNVTDSAANNLTNQIDVPGNEAGEFVGNLPLAGICVHPSLMN</sequence>
<accession>A0A9Q1RTY2</accession>
<dbReference type="PANTHER" id="PTHR46807:SF1">
    <property type="entry name" value="TRANSCRIPTION FACTOR PIF3"/>
    <property type="match status" value="1"/>
</dbReference>
<name>A0A9Q1RTY2_9SOLA</name>
<dbReference type="PANTHER" id="PTHR46807">
    <property type="entry name" value="TRANSCRIPTION FACTOR PIF3"/>
    <property type="match status" value="1"/>
</dbReference>
<gene>
    <name evidence="1" type="ORF">K7X08_009247</name>
</gene>
<proteinExistence type="predicted"/>
<dbReference type="Proteomes" id="UP001152561">
    <property type="component" value="Unassembled WGS sequence"/>
</dbReference>
<protein>
    <submittedName>
        <fullName evidence="1">Uncharacterized protein</fullName>
    </submittedName>
</protein>